<proteinExistence type="predicted"/>
<dbReference type="PANTHER" id="PTHR21357:SF4">
    <property type="entry name" value="FAM172 FAMILY PROTEIN HOMOLOG CG10038"/>
    <property type="match status" value="1"/>
</dbReference>
<dbReference type="OrthoDB" id="421951at2759"/>
<accession>A0A9W4SHJ7</accession>
<dbReference type="InterPro" id="IPR029058">
    <property type="entry name" value="AB_hydrolase_fold"/>
</dbReference>
<dbReference type="Gene3D" id="3.40.50.1820">
    <property type="entry name" value="alpha/beta hydrolase"/>
    <property type="match status" value="1"/>
</dbReference>
<reference evidence="3" key="1">
    <citation type="submission" date="2022-08" db="EMBL/GenBank/DDBJ databases">
        <authorList>
            <person name="Kallberg Y."/>
            <person name="Tangrot J."/>
            <person name="Rosling A."/>
        </authorList>
    </citation>
    <scope>NUCLEOTIDE SEQUENCE</scope>
    <source>
        <strain evidence="3">Wild A</strain>
    </source>
</reference>
<dbReference type="Proteomes" id="UP001153678">
    <property type="component" value="Unassembled WGS sequence"/>
</dbReference>
<feature type="compositionally biased region" description="Basic and acidic residues" evidence="1">
    <location>
        <begin position="381"/>
        <end position="393"/>
    </location>
</feature>
<organism evidence="3 4">
    <name type="scientific">Funneliformis geosporum</name>
    <dbReference type="NCBI Taxonomy" id="1117311"/>
    <lineage>
        <taxon>Eukaryota</taxon>
        <taxon>Fungi</taxon>
        <taxon>Fungi incertae sedis</taxon>
        <taxon>Mucoromycota</taxon>
        <taxon>Glomeromycotina</taxon>
        <taxon>Glomeromycetes</taxon>
        <taxon>Glomerales</taxon>
        <taxon>Glomeraceae</taxon>
        <taxon>Funneliformis</taxon>
    </lineage>
</organism>
<dbReference type="SUPFAM" id="SSF53474">
    <property type="entry name" value="alpha/beta-Hydrolases"/>
    <property type="match status" value="1"/>
</dbReference>
<dbReference type="GO" id="GO:0035197">
    <property type="term" value="F:siRNA binding"/>
    <property type="evidence" value="ECO:0007669"/>
    <property type="project" value="TreeGrafter"/>
</dbReference>
<keyword evidence="4" id="KW-1185">Reference proteome</keyword>
<feature type="compositionally biased region" description="Basic and acidic residues" evidence="1">
    <location>
        <begin position="587"/>
        <end position="597"/>
    </location>
</feature>
<dbReference type="AlphaFoldDB" id="A0A9W4SHJ7"/>
<evidence type="ECO:0000256" key="1">
    <source>
        <dbReference type="SAM" id="MobiDB-lite"/>
    </source>
</evidence>
<dbReference type="EMBL" id="CAMKVN010000614">
    <property type="protein sequence ID" value="CAI2169705.1"/>
    <property type="molecule type" value="Genomic_DNA"/>
</dbReference>
<protein>
    <submittedName>
        <fullName evidence="3">3601_t:CDS:1</fullName>
    </submittedName>
</protein>
<dbReference type="InterPro" id="IPR048263">
    <property type="entry name" value="Arb2"/>
</dbReference>
<dbReference type="PANTHER" id="PTHR21357">
    <property type="entry name" value="FAM172 FAMILY PROTEIN HOMOLOG CG10038"/>
    <property type="match status" value="1"/>
</dbReference>
<evidence type="ECO:0000313" key="4">
    <source>
        <dbReference type="Proteomes" id="UP001153678"/>
    </source>
</evidence>
<dbReference type="InterPro" id="IPR053858">
    <property type="entry name" value="Arb2_dom"/>
</dbReference>
<sequence>MVLATEVFDFPKNIEGFGYKFNENGELRHIETNERFLFVVKPDDRSYNQNHYEALGGTVIGEFIEEELVNKYNLIRKTIPVESDEDEDVVFPKSRIYLSEDAQDCQNLLLLIQGSGVVRPGQWARQVIINDSLELGTMFPYIKKAQDLKWGIIIFNPNANIGRVTKNGEVIGFARIKGSESPQDHCLYVWDRFVRKTIAKRILIVAHSFGGICTSYMIDHFANDFRSRVKGIALTDSVHSFGMIPKHSDKWFRGCTTNWIKSPLPLNEPVREANGFYGCHCTSAGHPKHEYTSGAAIEPVFEFLQGRLAQAIEREKKASFSSNESEKIAEKSSEATISTLIHETSKIPHEINVTNITNKGNEQSVANGEGETMEMSNESTQTREDIKEVDTKTQEQPSQTLEKINTIITKQKDEQSIAYNESEEMEIINESLESGMNLQTQEPGQVSLEQGTEAITIQEDNQLSGANNNDGVESLEAVTSTQPHESNQMPPEEIITTAMEIDESPESVINVPKKGTELNKTLVNDEFENGEYKKENNTSENQFVTTKDLPKEMSTGSTDVQHSNDEIIQDNNNKEKTDNSLTSDQKNNVKQESEYKI</sequence>
<evidence type="ECO:0000313" key="3">
    <source>
        <dbReference type="EMBL" id="CAI2169705.1"/>
    </source>
</evidence>
<dbReference type="GO" id="GO:0005634">
    <property type="term" value="C:nucleus"/>
    <property type="evidence" value="ECO:0007669"/>
    <property type="project" value="TreeGrafter"/>
</dbReference>
<dbReference type="GO" id="GO:0031048">
    <property type="term" value="P:regulatory ncRNA-mediated heterochromatin formation"/>
    <property type="evidence" value="ECO:0007669"/>
    <property type="project" value="TreeGrafter"/>
</dbReference>
<feature type="region of interest" description="Disordered" evidence="1">
    <location>
        <begin position="359"/>
        <end position="398"/>
    </location>
</feature>
<name>A0A9W4SHJ7_9GLOM</name>
<comment type="caution">
    <text evidence="3">The sequence shown here is derived from an EMBL/GenBank/DDBJ whole genome shotgun (WGS) entry which is preliminary data.</text>
</comment>
<feature type="domain" description="Arb2" evidence="2">
    <location>
        <begin position="10"/>
        <end position="265"/>
    </location>
</feature>
<dbReference type="Pfam" id="PF22749">
    <property type="entry name" value="Arb2"/>
    <property type="match status" value="1"/>
</dbReference>
<gene>
    <name evidence="3" type="ORF">FWILDA_LOCUS4214</name>
</gene>
<feature type="region of interest" description="Disordered" evidence="1">
    <location>
        <begin position="529"/>
        <end position="597"/>
    </location>
</feature>
<evidence type="ECO:0000259" key="2">
    <source>
        <dbReference type="Pfam" id="PF22749"/>
    </source>
</evidence>